<accession>V2WA16</accession>
<evidence type="ECO:0000256" key="1">
    <source>
        <dbReference type="SAM" id="MobiDB-lite"/>
    </source>
</evidence>
<feature type="region of interest" description="Disordered" evidence="1">
    <location>
        <begin position="1"/>
        <end position="22"/>
    </location>
</feature>
<comment type="caution">
    <text evidence="2">The sequence shown here is derived from an EMBL/GenBank/DDBJ whole genome shotgun (WGS) entry which is preliminary data.</text>
</comment>
<dbReference type="AlphaFoldDB" id="V2WA16"/>
<evidence type="ECO:0000313" key="3">
    <source>
        <dbReference type="Proteomes" id="UP000017559"/>
    </source>
</evidence>
<dbReference type="HOGENOM" id="CLU_104723_0_0_1"/>
<keyword evidence="3" id="KW-1185">Reference proteome</keyword>
<dbReference type="EMBL" id="AWSO01001491">
    <property type="protein sequence ID" value="ESK83618.1"/>
    <property type="molecule type" value="Genomic_DNA"/>
</dbReference>
<dbReference type="OrthoDB" id="2941701at2759"/>
<sequence length="231" mass="25957">MTLQATNTVPHTTQPPAFSHPRIPVYTAPPIPSCSVQAPPTPTYFIQLPITTDPTLTSVHPTDPAITLLTPIPGHNVNQGVWLISQLESASGVLTLSSLNANPGEEFRTFRLFKGPPLRFTQAELESQDLNTKALSYLVNIERLSHTWSNKYELFDSDACDIKIQGCGIPIMYWLTLFKLGRLLRKSVNEWKWVAECYIKLTPENFWDKFSTLNDSGTRVRMGWTQITGIL</sequence>
<feature type="compositionally biased region" description="Polar residues" evidence="1">
    <location>
        <begin position="1"/>
        <end position="16"/>
    </location>
</feature>
<evidence type="ECO:0000313" key="2">
    <source>
        <dbReference type="EMBL" id="ESK83618.1"/>
    </source>
</evidence>
<protein>
    <submittedName>
        <fullName evidence="2">Uncharacterized protein</fullName>
    </submittedName>
</protein>
<gene>
    <name evidence="2" type="ORF">Moror_12028</name>
</gene>
<dbReference type="KEGG" id="mrr:Moror_12028"/>
<organism evidence="2 3">
    <name type="scientific">Moniliophthora roreri (strain MCA 2997)</name>
    <name type="common">Cocoa frosty pod rot fungus</name>
    <name type="synonym">Crinipellis roreri</name>
    <dbReference type="NCBI Taxonomy" id="1381753"/>
    <lineage>
        <taxon>Eukaryota</taxon>
        <taxon>Fungi</taxon>
        <taxon>Dikarya</taxon>
        <taxon>Basidiomycota</taxon>
        <taxon>Agaricomycotina</taxon>
        <taxon>Agaricomycetes</taxon>
        <taxon>Agaricomycetidae</taxon>
        <taxon>Agaricales</taxon>
        <taxon>Marasmiineae</taxon>
        <taxon>Marasmiaceae</taxon>
        <taxon>Moniliophthora</taxon>
    </lineage>
</organism>
<name>V2WA16_MONRO</name>
<proteinExistence type="predicted"/>
<dbReference type="Proteomes" id="UP000017559">
    <property type="component" value="Unassembled WGS sequence"/>
</dbReference>
<reference evidence="2 3" key="1">
    <citation type="journal article" date="2014" name="BMC Genomics">
        <title>Genome and secretome analysis of the hemibiotrophic fungal pathogen, Moniliophthora roreri, which causes frosty pod rot disease of cacao: mechanisms of the biotrophic and necrotrophic phases.</title>
        <authorList>
            <person name="Meinhardt L.W."/>
            <person name="Costa G.G.L."/>
            <person name="Thomazella D.P.T."/>
            <person name="Teixeira P.J.P.L."/>
            <person name="Carazzolle M.F."/>
            <person name="Schuster S.C."/>
            <person name="Carlson J.E."/>
            <person name="Guiltinan M.J."/>
            <person name="Mieczkowski P."/>
            <person name="Farmer A."/>
            <person name="Ramaraj T."/>
            <person name="Crozier J."/>
            <person name="Davis R.E."/>
            <person name="Shao J."/>
            <person name="Melnick R.L."/>
            <person name="Pereira G.A.G."/>
            <person name="Bailey B.A."/>
        </authorList>
    </citation>
    <scope>NUCLEOTIDE SEQUENCE [LARGE SCALE GENOMIC DNA]</scope>
    <source>
        <strain evidence="2 3">MCA 2997</strain>
    </source>
</reference>